<keyword evidence="2" id="KW-0472">Membrane</keyword>
<feature type="transmembrane region" description="Helical" evidence="2">
    <location>
        <begin position="254"/>
        <end position="279"/>
    </location>
</feature>
<accession>A0A5N6ZE57</accession>
<feature type="chain" id="PRO_5024891529" evidence="3">
    <location>
        <begin position="17"/>
        <end position="291"/>
    </location>
</feature>
<organism evidence="4 5">
    <name type="scientific">Aspergillus coremiiformis</name>
    <dbReference type="NCBI Taxonomy" id="138285"/>
    <lineage>
        <taxon>Eukaryota</taxon>
        <taxon>Fungi</taxon>
        <taxon>Dikarya</taxon>
        <taxon>Ascomycota</taxon>
        <taxon>Pezizomycotina</taxon>
        <taxon>Eurotiomycetes</taxon>
        <taxon>Eurotiomycetidae</taxon>
        <taxon>Eurotiales</taxon>
        <taxon>Aspergillaceae</taxon>
        <taxon>Aspergillus</taxon>
        <taxon>Aspergillus subgen. Circumdati</taxon>
    </lineage>
</organism>
<proteinExistence type="predicted"/>
<dbReference type="PANTHER" id="PTHR40622:SF1">
    <property type="match status" value="1"/>
</dbReference>
<dbReference type="Proteomes" id="UP000327118">
    <property type="component" value="Unassembled WGS sequence"/>
</dbReference>
<dbReference type="EMBL" id="ML739045">
    <property type="protein sequence ID" value="KAE8355937.1"/>
    <property type="molecule type" value="Genomic_DNA"/>
</dbReference>
<keyword evidence="2" id="KW-1133">Transmembrane helix</keyword>
<keyword evidence="2" id="KW-0812">Transmembrane</keyword>
<feature type="signal peptide" evidence="3">
    <location>
        <begin position="1"/>
        <end position="16"/>
    </location>
</feature>
<evidence type="ECO:0000313" key="4">
    <source>
        <dbReference type="EMBL" id="KAE8355937.1"/>
    </source>
</evidence>
<keyword evidence="5" id="KW-1185">Reference proteome</keyword>
<evidence type="ECO:0000256" key="1">
    <source>
        <dbReference type="SAM" id="MobiDB-lite"/>
    </source>
</evidence>
<feature type="region of interest" description="Disordered" evidence="1">
    <location>
        <begin position="190"/>
        <end position="211"/>
    </location>
</feature>
<name>A0A5N6ZE57_9EURO</name>
<dbReference type="AlphaFoldDB" id="A0A5N6ZE57"/>
<evidence type="ECO:0000256" key="2">
    <source>
        <dbReference type="SAM" id="Phobius"/>
    </source>
</evidence>
<evidence type="ECO:0000256" key="3">
    <source>
        <dbReference type="SAM" id="SignalP"/>
    </source>
</evidence>
<reference evidence="5" key="1">
    <citation type="submission" date="2019-04" db="EMBL/GenBank/DDBJ databases">
        <title>Friends and foes A comparative genomics studyof 23 Aspergillus species from section Flavi.</title>
        <authorList>
            <consortium name="DOE Joint Genome Institute"/>
            <person name="Kjaerbolling I."/>
            <person name="Vesth T."/>
            <person name="Frisvad J.C."/>
            <person name="Nybo J.L."/>
            <person name="Theobald S."/>
            <person name="Kildgaard S."/>
            <person name="Isbrandt T."/>
            <person name="Kuo A."/>
            <person name="Sato A."/>
            <person name="Lyhne E.K."/>
            <person name="Kogle M.E."/>
            <person name="Wiebenga A."/>
            <person name="Kun R.S."/>
            <person name="Lubbers R.J."/>
            <person name="Makela M.R."/>
            <person name="Barry K."/>
            <person name="Chovatia M."/>
            <person name="Clum A."/>
            <person name="Daum C."/>
            <person name="Haridas S."/>
            <person name="He G."/>
            <person name="LaButti K."/>
            <person name="Lipzen A."/>
            <person name="Mondo S."/>
            <person name="Riley R."/>
            <person name="Salamov A."/>
            <person name="Simmons B.A."/>
            <person name="Magnuson J.K."/>
            <person name="Henrissat B."/>
            <person name="Mortensen U.H."/>
            <person name="Larsen T.O."/>
            <person name="Devries R.P."/>
            <person name="Grigoriev I.V."/>
            <person name="Machida M."/>
            <person name="Baker S.E."/>
            <person name="Andersen M.R."/>
        </authorList>
    </citation>
    <scope>NUCLEOTIDE SEQUENCE [LARGE SCALE GENOMIC DNA]</scope>
    <source>
        <strain evidence="5">CBS 553.77</strain>
    </source>
</reference>
<dbReference type="OrthoDB" id="4367799at2759"/>
<dbReference type="PANTHER" id="PTHR40622">
    <property type="match status" value="1"/>
</dbReference>
<gene>
    <name evidence="4" type="ORF">BDV28DRAFT_145735</name>
</gene>
<evidence type="ECO:0000313" key="5">
    <source>
        <dbReference type="Proteomes" id="UP000327118"/>
    </source>
</evidence>
<keyword evidence="3" id="KW-0732">Signal</keyword>
<sequence>MRLSTISVLFPWGVGGATTPIASVESSSTLHPSDYPDARSLFPLASGHEIHLPCVRSAICVDATHRSRPDDFLALTLSTENNALMVNKGAILPARHPLRLTAIKHSASNATQPEKLSLRYGMNILPMQPSPSGLQFRLDLMLFDQFGLPADTNIISIGLSQASPDHLRITMITINPGPTTPNCHPTDMSTEDTATAHGSCGTSQSAPGRNVEGRLHGSFTTPRPTGCESHAPDRYPSSRAARYPGIPIVEFVRFIYPVILPFLLGVVAGGAACVALVLLCRSAAYWLVFLT</sequence>
<protein>
    <submittedName>
        <fullName evidence="4">Uncharacterized protein</fullName>
    </submittedName>
</protein>